<reference evidence="1 2" key="1">
    <citation type="submission" date="2019-12" db="EMBL/GenBank/DDBJ databases">
        <authorList>
            <person name="Huq M.A."/>
        </authorList>
    </citation>
    <scope>NUCLEOTIDE SEQUENCE [LARGE SCALE GENOMIC DNA]</scope>
    <source>
        <strain evidence="1 2">MAH-34</strain>
    </source>
</reference>
<keyword evidence="2" id="KW-1185">Reference proteome</keyword>
<dbReference type="Proteomes" id="UP000467637">
    <property type="component" value="Unassembled WGS sequence"/>
</dbReference>
<proteinExistence type="predicted"/>
<dbReference type="Pfam" id="PF15931">
    <property type="entry name" value="DUF4747"/>
    <property type="match status" value="1"/>
</dbReference>
<protein>
    <recommendedName>
        <fullName evidence="3">DUF4747 family protein</fullName>
    </recommendedName>
</protein>
<evidence type="ECO:0000313" key="2">
    <source>
        <dbReference type="Proteomes" id="UP000467637"/>
    </source>
</evidence>
<organism evidence="1 2">
    <name type="scientific">Paenibacillus anseongense</name>
    <dbReference type="NCBI Taxonomy" id="2682845"/>
    <lineage>
        <taxon>Bacteria</taxon>
        <taxon>Bacillati</taxon>
        <taxon>Bacillota</taxon>
        <taxon>Bacilli</taxon>
        <taxon>Bacillales</taxon>
        <taxon>Paenibacillaceae</taxon>
        <taxon>Paenibacillus</taxon>
    </lineage>
</organism>
<sequence>MRRKFLAAKVNINSAIYSSNVNELIELLPITILNYPEWKIGKSKWVWRFSELGKNEKEEIVFGDFIKTRYEKKLIYNAASGKTEWFALPEPSAYKSFFVYNYVSEILVFEENSNVSREDFIEAFENVIYNGNMNVGAISVQLLSIKEVIKSEIAKMEYLTKIEFNLIHPNPISDDTYKDLDDIITKEKATKLKTTLENPNGLNKDGKFIQSGIEMVSKGYGGVNAYGYSRQKTYGTRKEKRVPMKYKSRDSVQMTHADKDISQAALTSKLRDFAVAVKNLLF</sequence>
<dbReference type="RefSeq" id="WP_157317813.1">
    <property type="nucleotide sequence ID" value="NZ_WSEM01000004.1"/>
</dbReference>
<evidence type="ECO:0000313" key="1">
    <source>
        <dbReference type="EMBL" id="MVQ33692.1"/>
    </source>
</evidence>
<gene>
    <name evidence="1" type="ORF">GON05_03410</name>
</gene>
<comment type="caution">
    <text evidence="1">The sequence shown here is derived from an EMBL/GenBank/DDBJ whole genome shotgun (WGS) entry which is preliminary data.</text>
</comment>
<dbReference type="InterPro" id="IPR031832">
    <property type="entry name" value="DUF4747"/>
</dbReference>
<accession>A0ABW9U0R5</accession>
<dbReference type="EMBL" id="WSEM01000004">
    <property type="protein sequence ID" value="MVQ33692.1"/>
    <property type="molecule type" value="Genomic_DNA"/>
</dbReference>
<name>A0ABW9U0R5_9BACL</name>
<evidence type="ECO:0008006" key="3">
    <source>
        <dbReference type="Google" id="ProtNLM"/>
    </source>
</evidence>